<evidence type="ECO:0000256" key="1">
    <source>
        <dbReference type="ARBA" id="ARBA00002862"/>
    </source>
</evidence>
<sequence length="203" mass="23358">MWLWSNVWESKNVRIDYIPGRIEYINYFWAIITLVLSVAALLISLSGYFHTNLLFFIWADLHFNYDNYNLGGGILLGLYGISCLFLSLYLWIIIWFEVGTGYNLFDKKGGKAFIFRQNFPGSNRRLSHLVPLFDIQCLRIQSIEETTKDGTFLRAGVLYMQTGHHGIIPLTPVGNPWPPSKVAQTTGELARFLDLPIKIGYER</sequence>
<evidence type="ECO:0000256" key="5">
    <source>
        <dbReference type="ARBA" id="ARBA00022531"/>
    </source>
</evidence>
<accession>A0A6M4EGU8</accession>
<evidence type="ECO:0000256" key="6">
    <source>
        <dbReference type="ARBA" id="ARBA00022692"/>
    </source>
</evidence>
<evidence type="ECO:0000256" key="7">
    <source>
        <dbReference type="ARBA" id="ARBA00022989"/>
    </source>
</evidence>
<protein>
    <recommendedName>
        <fullName evidence="4">Photosystem I assembly protein Ycf4</fullName>
    </recommendedName>
</protein>
<evidence type="ECO:0000313" key="10">
    <source>
        <dbReference type="EMBL" id="QJQ80058.1"/>
    </source>
</evidence>
<organism evidence="10">
    <name type="scientific">Sesbania cannabina</name>
    <name type="common">sesbania pea</name>
    <dbReference type="NCBI Taxonomy" id="206307"/>
    <lineage>
        <taxon>Eukaryota</taxon>
        <taxon>Viridiplantae</taxon>
        <taxon>Streptophyta</taxon>
        <taxon>Embryophyta</taxon>
        <taxon>Tracheophyta</taxon>
        <taxon>Spermatophyta</taxon>
        <taxon>Magnoliopsida</taxon>
        <taxon>eudicotyledons</taxon>
        <taxon>Gunneridae</taxon>
        <taxon>Pentapetalae</taxon>
        <taxon>rosids</taxon>
        <taxon>fabids</taxon>
        <taxon>Fabales</taxon>
        <taxon>Fabaceae</taxon>
        <taxon>Papilionoideae</taxon>
        <taxon>50 kb inversion clade</taxon>
        <taxon>NPAAA clade</taxon>
        <taxon>Hologalegina</taxon>
        <taxon>robinioid clade</taxon>
        <taxon>Sesbanieae</taxon>
        <taxon>Sesbania</taxon>
    </lineage>
</organism>
<proteinExistence type="inferred from homology"/>
<evidence type="ECO:0000256" key="8">
    <source>
        <dbReference type="ARBA" id="ARBA00023136"/>
    </source>
</evidence>
<dbReference type="Pfam" id="PF02392">
    <property type="entry name" value="Ycf4"/>
    <property type="match status" value="1"/>
</dbReference>
<evidence type="ECO:0000256" key="2">
    <source>
        <dbReference type="ARBA" id="ARBA00004141"/>
    </source>
</evidence>
<dbReference type="EMBL" id="MT120811">
    <property type="protein sequence ID" value="QJQ80058.1"/>
    <property type="molecule type" value="Genomic_DNA"/>
</dbReference>
<evidence type="ECO:0000256" key="3">
    <source>
        <dbReference type="ARBA" id="ARBA00008198"/>
    </source>
</evidence>
<reference evidence="10" key="1">
    <citation type="submission" date="2020-02" db="EMBL/GenBank/DDBJ databases">
        <authorList>
            <person name="Duan L."/>
            <person name="Chen H.-F."/>
            <person name="Wen J."/>
        </authorList>
    </citation>
    <scope>NUCLEOTIDE SEQUENCE</scope>
</reference>
<keyword evidence="7 9" id="KW-1133">Transmembrane helix</keyword>
<comment type="function">
    <text evidence="1">Seems to be required for the assembly of the photosystem I complex.</text>
</comment>
<feature type="transmembrane region" description="Helical" evidence="9">
    <location>
        <begin position="27"/>
        <end position="50"/>
    </location>
</feature>
<geneLocation type="chloroplast" evidence="10"/>
<dbReference type="InterPro" id="IPR003359">
    <property type="entry name" value="PSI_Ycf4_assembly"/>
</dbReference>
<keyword evidence="10" id="KW-0150">Chloroplast</keyword>
<keyword evidence="6 9" id="KW-0812">Transmembrane</keyword>
<comment type="similarity">
    <text evidence="3">Belongs to the Ycf4 family.</text>
</comment>
<comment type="subcellular location">
    <subcellularLocation>
        <location evidence="2">Membrane</location>
        <topology evidence="2">Multi-pass membrane protein</topology>
    </subcellularLocation>
</comment>
<name>A0A6M4EGU8_9FABA</name>
<evidence type="ECO:0000256" key="9">
    <source>
        <dbReference type="SAM" id="Phobius"/>
    </source>
</evidence>
<feature type="transmembrane region" description="Helical" evidence="9">
    <location>
        <begin position="70"/>
        <end position="98"/>
    </location>
</feature>
<keyword evidence="8 9" id="KW-0472">Membrane</keyword>
<dbReference type="GO" id="GO:0015979">
    <property type="term" value="P:photosynthesis"/>
    <property type="evidence" value="ECO:0007669"/>
    <property type="project" value="UniProtKB-KW"/>
</dbReference>
<keyword evidence="5" id="KW-0602">Photosynthesis</keyword>
<gene>
    <name evidence="10" type="primary">ycf4</name>
</gene>
<evidence type="ECO:0000256" key="4">
    <source>
        <dbReference type="ARBA" id="ARBA00015395"/>
    </source>
</evidence>
<keyword evidence="10" id="KW-0934">Plastid</keyword>
<dbReference type="GO" id="GO:0009522">
    <property type="term" value="C:photosystem I"/>
    <property type="evidence" value="ECO:0007669"/>
    <property type="project" value="InterPro"/>
</dbReference>
<dbReference type="AlphaFoldDB" id="A0A6M4EGU8"/>